<keyword evidence="4 8" id="KW-0028">Amino-acid biosynthesis</keyword>
<keyword evidence="5 8" id="KW-0822">Tryptophan biosynthesis</keyword>
<evidence type="ECO:0000259" key="9">
    <source>
        <dbReference type="Pfam" id="PF00697"/>
    </source>
</evidence>
<evidence type="ECO:0000256" key="3">
    <source>
        <dbReference type="ARBA" id="ARBA00007571"/>
    </source>
</evidence>
<evidence type="ECO:0000256" key="5">
    <source>
        <dbReference type="ARBA" id="ARBA00022822"/>
    </source>
</evidence>
<accession>D2RG55</accession>
<keyword evidence="6 8" id="KW-0057">Aromatic amino acid biosynthesis</keyword>
<dbReference type="CDD" id="cd00405">
    <property type="entry name" value="PRAI"/>
    <property type="match status" value="1"/>
</dbReference>
<reference evidence="10 11" key="1">
    <citation type="journal article" date="2010" name="Stand. Genomic Sci.">
        <title>Complete genome sequence of Archaeoglobus profundus type strain (AV18).</title>
        <authorList>
            <person name="von Jan M."/>
            <person name="Lapidus A."/>
            <person name="Del Rio T.G."/>
            <person name="Copeland A."/>
            <person name="Tice H."/>
            <person name="Cheng J.F."/>
            <person name="Lucas S."/>
            <person name="Chen F."/>
            <person name="Nolan M."/>
            <person name="Goodwin L."/>
            <person name="Han C."/>
            <person name="Pitluck S."/>
            <person name="Liolios K."/>
            <person name="Ivanova N."/>
            <person name="Mavromatis K."/>
            <person name="Ovchinnikova G."/>
            <person name="Chertkov O."/>
            <person name="Pati A."/>
            <person name="Chen A."/>
            <person name="Palaniappan K."/>
            <person name="Land M."/>
            <person name="Hauser L."/>
            <person name="Chang Y.J."/>
            <person name="Jeffries C.D."/>
            <person name="Saunders E."/>
            <person name="Brettin T."/>
            <person name="Detter J.C."/>
            <person name="Chain P."/>
            <person name="Eichinger K."/>
            <person name="Huber H."/>
            <person name="Spring S."/>
            <person name="Rohde M."/>
            <person name="Goker M."/>
            <person name="Wirth R."/>
            <person name="Woyke T."/>
            <person name="Bristow J."/>
            <person name="Eisen J.A."/>
            <person name="Markowitz V."/>
            <person name="Hugenholtz P."/>
            <person name="Kyrpides N.C."/>
            <person name="Klenk H.P."/>
        </authorList>
    </citation>
    <scope>NUCLEOTIDE SEQUENCE [LARGE SCALE GENOMIC DNA]</scope>
    <source>
        <strain evidence="11">DSM 5631 / JCM 9629 / NBRC 100127 / Av18</strain>
    </source>
</reference>
<evidence type="ECO:0000313" key="11">
    <source>
        <dbReference type="Proteomes" id="UP000001901"/>
    </source>
</evidence>
<dbReference type="PaxDb" id="572546-Arcpr_0209"/>
<evidence type="ECO:0000256" key="6">
    <source>
        <dbReference type="ARBA" id="ARBA00023141"/>
    </source>
</evidence>
<comment type="pathway">
    <text evidence="2 8">Amino-acid biosynthesis; L-tryptophan biosynthesis; L-tryptophan from chorismate: step 3/5.</text>
</comment>
<organism evidence="10 11">
    <name type="scientific">Archaeoglobus profundus (strain DSM 5631 / JCM 9629 / NBRC 100127 / Av18)</name>
    <dbReference type="NCBI Taxonomy" id="572546"/>
    <lineage>
        <taxon>Archaea</taxon>
        <taxon>Methanobacteriati</taxon>
        <taxon>Methanobacteriota</taxon>
        <taxon>Archaeoglobi</taxon>
        <taxon>Archaeoglobales</taxon>
        <taxon>Archaeoglobaceae</taxon>
        <taxon>Archaeoglobus</taxon>
    </lineage>
</organism>
<dbReference type="GO" id="GO:0004640">
    <property type="term" value="F:phosphoribosylanthranilate isomerase activity"/>
    <property type="evidence" value="ECO:0007669"/>
    <property type="project" value="UniProtKB-UniRule"/>
</dbReference>
<dbReference type="PANTHER" id="PTHR42894:SF1">
    <property type="entry name" value="N-(5'-PHOSPHORIBOSYL)ANTHRANILATE ISOMERASE"/>
    <property type="match status" value="1"/>
</dbReference>
<comment type="similarity">
    <text evidence="3 8">Belongs to the TrpF family.</text>
</comment>
<dbReference type="Gene3D" id="3.20.20.70">
    <property type="entry name" value="Aldolase class I"/>
    <property type="match status" value="1"/>
</dbReference>
<evidence type="ECO:0000313" key="10">
    <source>
        <dbReference type="EMBL" id="ADB57280.1"/>
    </source>
</evidence>
<proteinExistence type="inferred from homology"/>
<dbReference type="Pfam" id="PF00697">
    <property type="entry name" value="PRAI"/>
    <property type="match status" value="1"/>
</dbReference>
<sequence>MFVKICGIKSLEELEIVEKYANATGVVVECESKRRITLEKAREIIECANIPVFVVSTLTDLNAWMRVIEKTQAEYIQIHAEVSPDLVGKVKELDIKVMKAFRVPRLSENPERDAKSLIEKIELYDVDLILLDTGKGSGLIHDHRVSRIVAKEFDIILAGGLNPQNVAKIVEFVKPFGVDVSSGVEKNGRKDEKLVTDFVREVRRFES</sequence>
<dbReference type="eggNOG" id="arCOG01983">
    <property type="taxonomic scope" value="Archaea"/>
</dbReference>
<comment type="catalytic activity">
    <reaction evidence="1 8">
        <text>N-(5-phospho-beta-D-ribosyl)anthranilate = 1-(2-carboxyphenylamino)-1-deoxy-D-ribulose 5-phosphate</text>
        <dbReference type="Rhea" id="RHEA:21540"/>
        <dbReference type="ChEBI" id="CHEBI:18277"/>
        <dbReference type="ChEBI" id="CHEBI:58613"/>
        <dbReference type="EC" id="5.3.1.24"/>
    </reaction>
</comment>
<evidence type="ECO:0000256" key="2">
    <source>
        <dbReference type="ARBA" id="ARBA00004664"/>
    </source>
</evidence>
<dbReference type="GO" id="GO:0000162">
    <property type="term" value="P:L-tryptophan biosynthetic process"/>
    <property type="evidence" value="ECO:0007669"/>
    <property type="project" value="UniProtKB-UniRule"/>
</dbReference>
<dbReference type="SUPFAM" id="SSF51366">
    <property type="entry name" value="Ribulose-phoshate binding barrel"/>
    <property type="match status" value="1"/>
</dbReference>
<dbReference type="AlphaFoldDB" id="D2RG55"/>
<dbReference type="EC" id="5.3.1.24" evidence="8"/>
<dbReference type="EMBL" id="CP001857">
    <property type="protein sequence ID" value="ADB57280.1"/>
    <property type="molecule type" value="Genomic_DNA"/>
</dbReference>
<dbReference type="InterPro" id="IPR001240">
    <property type="entry name" value="PRAI_dom"/>
</dbReference>
<dbReference type="STRING" id="572546.Arcpr_0209"/>
<keyword evidence="11" id="KW-1185">Reference proteome</keyword>
<name>D2RG55_ARCPA</name>
<dbReference type="GeneID" id="8738859"/>
<dbReference type="HOGENOM" id="CLU_076364_2_0_2"/>
<dbReference type="InterPro" id="IPR011060">
    <property type="entry name" value="RibuloseP-bd_barrel"/>
</dbReference>
<dbReference type="PANTHER" id="PTHR42894">
    <property type="entry name" value="N-(5'-PHOSPHORIBOSYL)ANTHRANILATE ISOMERASE"/>
    <property type="match status" value="1"/>
</dbReference>
<dbReference type="OrthoDB" id="27513at2157"/>
<dbReference type="RefSeq" id="WP_012939616.1">
    <property type="nucleotide sequence ID" value="NC_013741.1"/>
</dbReference>
<evidence type="ECO:0000256" key="8">
    <source>
        <dbReference type="HAMAP-Rule" id="MF_00135"/>
    </source>
</evidence>
<feature type="domain" description="N-(5'phosphoribosyl) anthranilate isomerase (PRAI)" evidence="9">
    <location>
        <begin position="3"/>
        <end position="200"/>
    </location>
</feature>
<evidence type="ECO:0000256" key="7">
    <source>
        <dbReference type="ARBA" id="ARBA00023235"/>
    </source>
</evidence>
<dbReference type="KEGG" id="apo:Arcpr_0209"/>
<dbReference type="InterPro" id="IPR013785">
    <property type="entry name" value="Aldolase_TIM"/>
</dbReference>
<evidence type="ECO:0000256" key="1">
    <source>
        <dbReference type="ARBA" id="ARBA00001164"/>
    </source>
</evidence>
<dbReference type="Proteomes" id="UP000001901">
    <property type="component" value="Chromosome"/>
</dbReference>
<gene>
    <name evidence="8" type="primary">trpF</name>
    <name evidence="10" type="ordered locus">Arcpr_0209</name>
</gene>
<dbReference type="InterPro" id="IPR044643">
    <property type="entry name" value="TrpF_fam"/>
</dbReference>
<dbReference type="UniPathway" id="UPA00035">
    <property type="reaction ID" value="UER00042"/>
</dbReference>
<protein>
    <recommendedName>
        <fullName evidence="8">N-(5'-phosphoribosyl)anthranilate isomerase</fullName>
        <shortName evidence="8">PRAI</shortName>
        <ecNumber evidence="8">5.3.1.24</ecNumber>
    </recommendedName>
</protein>
<dbReference type="HAMAP" id="MF_00135">
    <property type="entry name" value="PRAI"/>
    <property type="match status" value="1"/>
</dbReference>
<evidence type="ECO:0000256" key="4">
    <source>
        <dbReference type="ARBA" id="ARBA00022605"/>
    </source>
</evidence>
<dbReference type="NCBIfam" id="NF002304">
    <property type="entry name" value="PRK01222.2-4"/>
    <property type="match status" value="1"/>
</dbReference>
<keyword evidence="7 8" id="KW-0413">Isomerase</keyword>